<dbReference type="GO" id="GO:0005524">
    <property type="term" value="F:ATP binding"/>
    <property type="evidence" value="ECO:0007669"/>
    <property type="project" value="UniProtKB-KW"/>
</dbReference>
<keyword evidence="3 7" id="KW-0067">ATP-binding</keyword>
<accession>A0A1I3IVI5</accession>
<sequence>MVPQRPRVETDSSCKSNNEELAINADGIHVTYPDGTEAVRDVTLSVEKGEFFGFLGPNGAGKTTTIKTFVTLLHPNRGSVTINGYDVKTEPQAVSESIGYMAQETSVDEELTARENLRFACNVYGVPPSERGERIEELLDLVGLTDVADKRAENYSGGMKKRLDAATVLVHRPPLVFLDEPTTGLDPEARMHLWNHFKQLNEHGTTVFLTTQYLEEVDRLCDRLSVIQDGEIIATDTPEALKSAVGGDILDLTLEDSSRQARERAIEVVRESDALETPSIETTSDGFTITAENAREAASELFVSLHEANVIVTGFDVRSPTLDDVFLKLTSKNPEASNGDETNEQGALASGQGVAE</sequence>
<protein>
    <submittedName>
        <fullName evidence="7">ABC-2 type transport system ATP-binding protein</fullName>
    </submittedName>
</protein>
<dbReference type="InterPro" id="IPR050763">
    <property type="entry name" value="ABC_transporter_ATP-binding"/>
</dbReference>
<evidence type="ECO:0000256" key="3">
    <source>
        <dbReference type="ARBA" id="ARBA00022840"/>
    </source>
</evidence>
<dbReference type="Gene3D" id="3.40.50.300">
    <property type="entry name" value="P-loop containing nucleotide triphosphate hydrolases"/>
    <property type="match status" value="1"/>
</dbReference>
<name>A0A1I3IVI5_9EURY</name>
<feature type="domain" description="ABC transporter" evidence="6">
    <location>
        <begin position="23"/>
        <end position="254"/>
    </location>
</feature>
<dbReference type="PANTHER" id="PTHR42711">
    <property type="entry name" value="ABC TRANSPORTER ATP-BINDING PROTEIN"/>
    <property type="match status" value="1"/>
</dbReference>
<evidence type="ECO:0000313" key="7">
    <source>
        <dbReference type="EMBL" id="SFI51949.1"/>
    </source>
</evidence>
<feature type="region of interest" description="Disordered" evidence="5">
    <location>
        <begin position="332"/>
        <end position="356"/>
    </location>
</feature>
<dbReference type="InterPro" id="IPR027417">
    <property type="entry name" value="P-loop_NTPase"/>
</dbReference>
<dbReference type="NCBIfam" id="TIGR01188">
    <property type="entry name" value="drrA"/>
    <property type="match status" value="1"/>
</dbReference>
<dbReference type="InterPro" id="IPR003593">
    <property type="entry name" value="AAA+_ATPase"/>
</dbReference>
<keyword evidence="2" id="KW-0547">Nucleotide-binding</keyword>
<dbReference type="OrthoDB" id="87732at2157"/>
<dbReference type="AlphaFoldDB" id="A0A1I3IVI5"/>
<proteinExistence type="inferred from homology"/>
<dbReference type="SMART" id="SM00382">
    <property type="entry name" value="AAA"/>
    <property type="match status" value="1"/>
</dbReference>
<dbReference type="GO" id="GO:0016887">
    <property type="term" value="F:ATP hydrolysis activity"/>
    <property type="evidence" value="ECO:0007669"/>
    <property type="project" value="InterPro"/>
</dbReference>
<gene>
    <name evidence="7" type="ORF">SAMN05443661_101119</name>
</gene>
<dbReference type="Pfam" id="PF13732">
    <property type="entry name" value="DrrA1-3_C"/>
    <property type="match status" value="1"/>
</dbReference>
<evidence type="ECO:0000256" key="1">
    <source>
        <dbReference type="ARBA" id="ARBA00022448"/>
    </source>
</evidence>
<dbReference type="EMBL" id="FORO01000001">
    <property type="protein sequence ID" value="SFI51949.1"/>
    <property type="molecule type" value="Genomic_DNA"/>
</dbReference>
<evidence type="ECO:0000256" key="5">
    <source>
        <dbReference type="SAM" id="MobiDB-lite"/>
    </source>
</evidence>
<dbReference type="GO" id="GO:1900753">
    <property type="term" value="P:doxorubicin transport"/>
    <property type="evidence" value="ECO:0007669"/>
    <property type="project" value="InterPro"/>
</dbReference>
<keyword evidence="1" id="KW-0813">Transport</keyword>
<dbReference type="InterPro" id="IPR005894">
    <property type="entry name" value="DrrA"/>
</dbReference>
<dbReference type="PANTHER" id="PTHR42711:SF5">
    <property type="entry name" value="ABC TRANSPORTER ATP-BINDING PROTEIN NATA"/>
    <property type="match status" value="1"/>
</dbReference>
<dbReference type="InterPro" id="IPR025302">
    <property type="entry name" value="DrrA1/2-like_C"/>
</dbReference>
<dbReference type="GO" id="GO:0043215">
    <property type="term" value="P:daunorubicin transport"/>
    <property type="evidence" value="ECO:0007669"/>
    <property type="project" value="InterPro"/>
</dbReference>
<dbReference type="OMA" id="NAIPMAM"/>
<dbReference type="Pfam" id="PF00005">
    <property type="entry name" value="ABC_tran"/>
    <property type="match status" value="1"/>
</dbReference>
<evidence type="ECO:0000313" key="8">
    <source>
        <dbReference type="Proteomes" id="UP000182829"/>
    </source>
</evidence>
<evidence type="ECO:0000256" key="4">
    <source>
        <dbReference type="ARBA" id="ARBA00049985"/>
    </source>
</evidence>
<evidence type="ECO:0000256" key="2">
    <source>
        <dbReference type="ARBA" id="ARBA00022741"/>
    </source>
</evidence>
<evidence type="ECO:0000259" key="6">
    <source>
        <dbReference type="PROSITE" id="PS50893"/>
    </source>
</evidence>
<organism evidence="7 8">
    <name type="scientific">Natronobacterium gregoryi</name>
    <dbReference type="NCBI Taxonomy" id="44930"/>
    <lineage>
        <taxon>Archaea</taxon>
        <taxon>Methanobacteriati</taxon>
        <taxon>Methanobacteriota</taxon>
        <taxon>Stenosarchaea group</taxon>
        <taxon>Halobacteria</taxon>
        <taxon>Halobacteriales</taxon>
        <taxon>Natrialbaceae</taxon>
        <taxon>Natronobacterium</taxon>
    </lineage>
</organism>
<comment type="similarity">
    <text evidence="4">Belongs to the ABC transporter superfamily. Drug exporter-1 (DrugE1) (TC 3.A.1.105) family.</text>
</comment>
<dbReference type="PROSITE" id="PS50893">
    <property type="entry name" value="ABC_TRANSPORTER_2"/>
    <property type="match status" value="1"/>
</dbReference>
<dbReference type="Proteomes" id="UP000182829">
    <property type="component" value="Unassembled WGS sequence"/>
</dbReference>
<dbReference type="SUPFAM" id="SSF52540">
    <property type="entry name" value="P-loop containing nucleoside triphosphate hydrolases"/>
    <property type="match status" value="1"/>
</dbReference>
<reference evidence="7 8" key="1">
    <citation type="submission" date="2016-10" db="EMBL/GenBank/DDBJ databases">
        <authorList>
            <person name="de Groot N.N."/>
        </authorList>
    </citation>
    <scope>NUCLEOTIDE SEQUENCE [LARGE SCALE GENOMIC DNA]</scope>
    <source>
        <strain evidence="7 8">SP2</strain>
    </source>
</reference>
<dbReference type="InterPro" id="IPR003439">
    <property type="entry name" value="ABC_transporter-like_ATP-bd"/>
</dbReference>